<evidence type="ECO:0000313" key="3">
    <source>
        <dbReference type="RefSeq" id="XP_022946564.1"/>
    </source>
</evidence>
<dbReference type="KEGG" id="cmos:111450586"/>
<evidence type="ECO:0000259" key="1">
    <source>
        <dbReference type="PROSITE" id="PS50181"/>
    </source>
</evidence>
<dbReference type="PROSITE" id="PS50181">
    <property type="entry name" value="FBOX"/>
    <property type="match status" value="1"/>
</dbReference>
<protein>
    <submittedName>
        <fullName evidence="3">F-box protein PP2-B15-like</fullName>
    </submittedName>
</protein>
<dbReference type="InterPro" id="IPR025886">
    <property type="entry name" value="PP2-like"/>
</dbReference>
<dbReference type="Pfam" id="PF12937">
    <property type="entry name" value="F-box-like"/>
    <property type="match status" value="1"/>
</dbReference>
<feature type="domain" description="F-box" evidence="1">
    <location>
        <begin position="4"/>
        <end position="50"/>
    </location>
</feature>
<dbReference type="CDD" id="cd22162">
    <property type="entry name" value="F-box_AtSKIP3-like"/>
    <property type="match status" value="1"/>
</dbReference>
<dbReference type="AlphaFoldDB" id="A0A6J1G464"/>
<dbReference type="SMART" id="SM00256">
    <property type="entry name" value="FBOX"/>
    <property type="match status" value="1"/>
</dbReference>
<dbReference type="Pfam" id="PF14299">
    <property type="entry name" value="PP2"/>
    <property type="match status" value="1"/>
</dbReference>
<dbReference type="RefSeq" id="XP_022946564.1">
    <property type="nucleotide sequence ID" value="XM_023090796.1"/>
</dbReference>
<gene>
    <name evidence="3" type="primary">LOC111450586</name>
</gene>
<evidence type="ECO:0000313" key="2">
    <source>
        <dbReference type="Proteomes" id="UP000504609"/>
    </source>
</evidence>
<reference evidence="3" key="1">
    <citation type="submission" date="2025-08" db="UniProtKB">
        <authorList>
            <consortium name="RefSeq"/>
        </authorList>
    </citation>
    <scope>IDENTIFICATION</scope>
    <source>
        <tissue evidence="3">Young leaves</tissue>
    </source>
</reference>
<organism evidence="2 3">
    <name type="scientific">Cucurbita moschata</name>
    <name type="common">Winter crookneck squash</name>
    <name type="synonym">Cucurbita pepo var. moschata</name>
    <dbReference type="NCBI Taxonomy" id="3662"/>
    <lineage>
        <taxon>Eukaryota</taxon>
        <taxon>Viridiplantae</taxon>
        <taxon>Streptophyta</taxon>
        <taxon>Embryophyta</taxon>
        <taxon>Tracheophyta</taxon>
        <taxon>Spermatophyta</taxon>
        <taxon>Magnoliopsida</taxon>
        <taxon>eudicotyledons</taxon>
        <taxon>Gunneridae</taxon>
        <taxon>Pentapetalae</taxon>
        <taxon>rosids</taxon>
        <taxon>fabids</taxon>
        <taxon>Cucurbitales</taxon>
        <taxon>Cucurbitaceae</taxon>
        <taxon>Cucurbiteae</taxon>
        <taxon>Cucurbita</taxon>
    </lineage>
</organism>
<dbReference type="SUPFAM" id="SSF81383">
    <property type="entry name" value="F-box domain"/>
    <property type="match status" value="1"/>
</dbReference>
<dbReference type="InterPro" id="IPR001810">
    <property type="entry name" value="F-box_dom"/>
</dbReference>
<dbReference type="InterPro" id="IPR036047">
    <property type="entry name" value="F-box-like_dom_sf"/>
</dbReference>
<dbReference type="Proteomes" id="UP000504609">
    <property type="component" value="Unplaced"/>
</dbReference>
<keyword evidence="2" id="KW-1185">Reference proteome</keyword>
<dbReference type="GeneID" id="111450586"/>
<dbReference type="PANTHER" id="PTHR32278">
    <property type="entry name" value="F-BOX DOMAIN-CONTAINING PROTEIN"/>
    <property type="match status" value="1"/>
</dbReference>
<accession>A0A6J1G464</accession>
<name>A0A6J1G464_CUCMO</name>
<proteinExistence type="predicted"/>
<dbReference type="PANTHER" id="PTHR32278:SF15">
    <property type="entry name" value="F-BOX PROTEIN PP2-B13-RELATED"/>
    <property type="match status" value="1"/>
</dbReference>
<sequence>MAGISGIGVLPEDCISAILSLTTPSDAGKLSLVSSTFRSAAESDVVWRRFLPRNYAEIVAASDISGELSLCSKREAFFRLCSSILIDGGKKSFELERFSGKICYTLSARELAITWSSDPLCWSWKSDPQSRFAEVAELRASSWVEIHGRTRTGRLSPNTLYGAYLVVKISEKGYGLDLMPAQVCVQLGDALQSSQGSVWLRRKEQSNLKMESLFYGNRRERAIKLFAADLGDNFDSNGIRDVRQREDGWSEIELGEFFTGEDDEHLTMSFLETKGFQLKSGLVVQAIQIRPKH</sequence>
<dbReference type="Gene3D" id="1.20.1280.50">
    <property type="match status" value="1"/>
</dbReference>